<gene>
    <name evidence="10" type="ordered locus">FRAAL2421</name>
</gene>
<comment type="similarity">
    <text evidence="2">Belongs to the binding-protein-dependent transport system permease family. FecCD subfamily.</text>
</comment>
<dbReference type="HOGENOM" id="CLU_013016_0_2_11"/>
<feature type="transmembrane region" description="Helical" evidence="9">
    <location>
        <begin position="185"/>
        <end position="205"/>
    </location>
</feature>
<dbReference type="PANTHER" id="PTHR30472:SF70">
    <property type="entry name" value="MOLYBDATE IMPORT SYSTEM PERMEASE PROTEIN MOLB"/>
    <property type="match status" value="1"/>
</dbReference>
<feature type="transmembrane region" description="Helical" evidence="9">
    <location>
        <begin position="345"/>
        <end position="363"/>
    </location>
</feature>
<name>Q0RN23_FRAAA</name>
<dbReference type="GO" id="GO:0033214">
    <property type="term" value="P:siderophore-iron import into cell"/>
    <property type="evidence" value="ECO:0007669"/>
    <property type="project" value="TreeGrafter"/>
</dbReference>
<dbReference type="STRING" id="326424.FRAAL2421"/>
<evidence type="ECO:0000256" key="2">
    <source>
        <dbReference type="ARBA" id="ARBA00007935"/>
    </source>
</evidence>
<protein>
    <submittedName>
        <fullName evidence="10">Iron permease ABC transporter</fullName>
    </submittedName>
</protein>
<dbReference type="Gene3D" id="1.10.3470.10">
    <property type="entry name" value="ABC transporter involved in vitamin B12 uptake, BtuC"/>
    <property type="match status" value="1"/>
</dbReference>
<keyword evidence="5 9" id="KW-0812">Transmembrane</keyword>
<feature type="transmembrane region" description="Helical" evidence="9">
    <location>
        <begin position="132"/>
        <end position="150"/>
    </location>
</feature>
<sequence>MTRPAVPVGTDPVGTDPVGTDPVGTDPVVTSEQDGGGASTGGGASPAGRGRGGPGVRAAATARVRATLGDHLRVVLLAVGLLVLIIISFGLGRYSLSPATVVRVLAHELFGLGNPVAGQDRAVVMDIRMPRILAALLVGAALASSGAAYQTMFRNPLVSPEILGVAAGAGFGASVSILVGLDTTLLQVISFGCGLLAAVLSLTIARVVGKGSLIILVLGGIIIGAMFNALISSVQYFANPETTLPEITFWLFGSLARASMHGLIVPAIIVAVCLTLLYAVRWQLTVLATGDDEARSLGVNRTRIWALTIGASTLMTATAVSVAGIIGWVGLVVPHLARFTVGPSFNRLLPVTALIGAGYLLAVDDVARTASSLDLPLGILTALIGAPFFVALLAKAGRQWL</sequence>
<dbReference type="KEGG" id="fal:FRAAL2421"/>
<evidence type="ECO:0000313" key="10">
    <source>
        <dbReference type="EMBL" id="CAJ61070.1"/>
    </source>
</evidence>
<evidence type="ECO:0000256" key="5">
    <source>
        <dbReference type="ARBA" id="ARBA00022692"/>
    </source>
</evidence>
<proteinExistence type="inferred from homology"/>
<dbReference type="Pfam" id="PF01032">
    <property type="entry name" value="FecCD"/>
    <property type="match status" value="1"/>
</dbReference>
<feature type="transmembrane region" description="Helical" evidence="9">
    <location>
        <begin position="304"/>
        <end position="333"/>
    </location>
</feature>
<keyword evidence="3" id="KW-0813">Transport</keyword>
<dbReference type="InterPro" id="IPR000522">
    <property type="entry name" value="ABC_transptr_permease_BtuC"/>
</dbReference>
<dbReference type="CDD" id="cd06550">
    <property type="entry name" value="TM_ABC_iron-siderophores_like"/>
    <property type="match status" value="1"/>
</dbReference>
<organism evidence="10 11">
    <name type="scientific">Frankia alni (strain DSM 45986 / CECT 9034 / ACN14a)</name>
    <dbReference type="NCBI Taxonomy" id="326424"/>
    <lineage>
        <taxon>Bacteria</taxon>
        <taxon>Bacillati</taxon>
        <taxon>Actinomycetota</taxon>
        <taxon>Actinomycetes</taxon>
        <taxon>Frankiales</taxon>
        <taxon>Frankiaceae</taxon>
        <taxon>Frankia</taxon>
    </lineage>
</organism>
<evidence type="ECO:0000256" key="6">
    <source>
        <dbReference type="ARBA" id="ARBA00022989"/>
    </source>
</evidence>
<evidence type="ECO:0000256" key="3">
    <source>
        <dbReference type="ARBA" id="ARBA00022448"/>
    </source>
</evidence>
<dbReference type="GO" id="GO:0022857">
    <property type="term" value="F:transmembrane transporter activity"/>
    <property type="evidence" value="ECO:0007669"/>
    <property type="project" value="InterPro"/>
</dbReference>
<feature type="transmembrane region" description="Helical" evidence="9">
    <location>
        <begin position="162"/>
        <end position="179"/>
    </location>
</feature>
<evidence type="ECO:0000256" key="7">
    <source>
        <dbReference type="ARBA" id="ARBA00023136"/>
    </source>
</evidence>
<evidence type="ECO:0000313" key="11">
    <source>
        <dbReference type="Proteomes" id="UP000000657"/>
    </source>
</evidence>
<dbReference type="InterPro" id="IPR037294">
    <property type="entry name" value="ABC_BtuC-like"/>
</dbReference>
<keyword evidence="11" id="KW-1185">Reference proteome</keyword>
<feature type="transmembrane region" description="Helical" evidence="9">
    <location>
        <begin position="258"/>
        <end position="280"/>
    </location>
</feature>
<keyword evidence="6 9" id="KW-1133">Transmembrane helix</keyword>
<dbReference type="Proteomes" id="UP000000657">
    <property type="component" value="Chromosome"/>
</dbReference>
<feature type="compositionally biased region" description="Gly residues" evidence="8">
    <location>
        <begin position="34"/>
        <end position="55"/>
    </location>
</feature>
<evidence type="ECO:0000256" key="8">
    <source>
        <dbReference type="SAM" id="MobiDB-lite"/>
    </source>
</evidence>
<dbReference type="EMBL" id="CT573213">
    <property type="protein sequence ID" value="CAJ61070.1"/>
    <property type="molecule type" value="Genomic_DNA"/>
</dbReference>
<keyword evidence="7 9" id="KW-0472">Membrane</keyword>
<dbReference type="RefSeq" id="WP_011603581.1">
    <property type="nucleotide sequence ID" value="NC_008278.1"/>
</dbReference>
<keyword evidence="4" id="KW-1003">Cell membrane</keyword>
<dbReference type="FunFam" id="1.10.3470.10:FF:000001">
    <property type="entry name" value="Vitamin B12 ABC transporter permease BtuC"/>
    <property type="match status" value="1"/>
</dbReference>
<dbReference type="PANTHER" id="PTHR30472">
    <property type="entry name" value="FERRIC ENTEROBACTIN TRANSPORT SYSTEM PERMEASE PROTEIN"/>
    <property type="match status" value="1"/>
</dbReference>
<dbReference type="AlphaFoldDB" id="Q0RN23"/>
<reference evidence="10 11" key="1">
    <citation type="journal article" date="2007" name="Genome Res.">
        <title>Genome characteristics of facultatively symbiotic Frankia sp. strains reflect host range and host plant biogeography.</title>
        <authorList>
            <person name="Normand P."/>
            <person name="Lapierre P."/>
            <person name="Tisa L.S."/>
            <person name="Gogarten J.P."/>
            <person name="Alloisio N."/>
            <person name="Bagnarol E."/>
            <person name="Bassi C.A."/>
            <person name="Berry A.M."/>
            <person name="Bickhart D.M."/>
            <person name="Choisne N."/>
            <person name="Couloux A."/>
            <person name="Cournoyer B."/>
            <person name="Cruveiller S."/>
            <person name="Daubin V."/>
            <person name="Demange N."/>
            <person name="Francino M.P."/>
            <person name="Goltsman E."/>
            <person name="Huang Y."/>
            <person name="Kopp O.R."/>
            <person name="Labarre L."/>
            <person name="Lapidus A."/>
            <person name="Lavire C."/>
            <person name="Marechal J."/>
            <person name="Martinez M."/>
            <person name="Mastronunzio J.E."/>
            <person name="Mullin B.C."/>
            <person name="Niemann J."/>
            <person name="Pujic P."/>
            <person name="Rawnsley T."/>
            <person name="Rouy Z."/>
            <person name="Schenowitz C."/>
            <person name="Sellstedt A."/>
            <person name="Tavares F."/>
            <person name="Tomkins J.P."/>
            <person name="Vallenet D."/>
            <person name="Valverde C."/>
            <person name="Wall L.G."/>
            <person name="Wang Y."/>
            <person name="Medigue C."/>
            <person name="Benson D.R."/>
        </authorList>
    </citation>
    <scope>NUCLEOTIDE SEQUENCE [LARGE SCALE GENOMIC DNA]</scope>
    <source>
        <strain evidence="11">DSM 45986 / CECT 9034 / ACN14a</strain>
    </source>
</reference>
<accession>Q0RN23</accession>
<feature type="region of interest" description="Disordered" evidence="8">
    <location>
        <begin position="1"/>
        <end position="56"/>
    </location>
</feature>
<evidence type="ECO:0000256" key="1">
    <source>
        <dbReference type="ARBA" id="ARBA00004651"/>
    </source>
</evidence>
<dbReference type="eggNOG" id="COG0609">
    <property type="taxonomic scope" value="Bacteria"/>
</dbReference>
<evidence type="ECO:0000256" key="4">
    <source>
        <dbReference type="ARBA" id="ARBA00022475"/>
    </source>
</evidence>
<dbReference type="GO" id="GO:0005886">
    <property type="term" value="C:plasma membrane"/>
    <property type="evidence" value="ECO:0007669"/>
    <property type="project" value="UniProtKB-SubCell"/>
</dbReference>
<dbReference type="SUPFAM" id="SSF81345">
    <property type="entry name" value="ABC transporter involved in vitamin B12 uptake, BtuC"/>
    <property type="match status" value="1"/>
</dbReference>
<feature type="transmembrane region" description="Helical" evidence="9">
    <location>
        <begin position="375"/>
        <end position="394"/>
    </location>
</feature>
<feature type="transmembrane region" description="Helical" evidence="9">
    <location>
        <begin position="72"/>
        <end position="91"/>
    </location>
</feature>
<evidence type="ECO:0000256" key="9">
    <source>
        <dbReference type="SAM" id="Phobius"/>
    </source>
</evidence>
<feature type="transmembrane region" description="Helical" evidence="9">
    <location>
        <begin position="212"/>
        <end position="238"/>
    </location>
</feature>
<comment type="subcellular location">
    <subcellularLocation>
        <location evidence="1">Cell membrane</location>
        <topology evidence="1">Multi-pass membrane protein</topology>
    </subcellularLocation>
</comment>